<reference evidence="1" key="2">
    <citation type="submission" date="2025-08" db="UniProtKB">
        <authorList>
            <consortium name="Ensembl"/>
        </authorList>
    </citation>
    <scope>IDENTIFICATION</scope>
</reference>
<accession>A0A8C8W685</accession>
<protein>
    <submittedName>
        <fullName evidence="1">Uncharacterized protein</fullName>
    </submittedName>
</protein>
<evidence type="ECO:0000313" key="1">
    <source>
        <dbReference type="Ensembl" id="ENSPEMP00000036325.1"/>
    </source>
</evidence>
<reference evidence="1 2" key="1">
    <citation type="submission" date="2018-10" db="EMBL/GenBank/DDBJ databases">
        <title>Improved assembly of the deer mouse Peromyscus maniculatus genome.</title>
        <authorList>
            <person name="Lassance J.-M."/>
            <person name="Hoekstra H.E."/>
        </authorList>
    </citation>
    <scope>NUCLEOTIDE SEQUENCE [LARGE SCALE GENOMIC DNA]</scope>
</reference>
<dbReference type="AlphaFoldDB" id="A0A8C8W685"/>
<name>A0A8C8W685_PERMB</name>
<reference evidence="1" key="3">
    <citation type="submission" date="2025-09" db="UniProtKB">
        <authorList>
            <consortium name="Ensembl"/>
        </authorList>
    </citation>
    <scope>IDENTIFICATION</scope>
</reference>
<organism evidence="1 2">
    <name type="scientific">Peromyscus maniculatus bairdii</name>
    <name type="common">Prairie deer mouse</name>
    <dbReference type="NCBI Taxonomy" id="230844"/>
    <lineage>
        <taxon>Eukaryota</taxon>
        <taxon>Metazoa</taxon>
        <taxon>Chordata</taxon>
        <taxon>Craniata</taxon>
        <taxon>Vertebrata</taxon>
        <taxon>Euteleostomi</taxon>
        <taxon>Mammalia</taxon>
        <taxon>Eutheria</taxon>
        <taxon>Euarchontoglires</taxon>
        <taxon>Glires</taxon>
        <taxon>Rodentia</taxon>
        <taxon>Myomorpha</taxon>
        <taxon>Muroidea</taxon>
        <taxon>Cricetidae</taxon>
        <taxon>Neotominae</taxon>
        <taxon>Peromyscus</taxon>
    </lineage>
</organism>
<evidence type="ECO:0000313" key="2">
    <source>
        <dbReference type="Proteomes" id="UP000694547"/>
    </source>
</evidence>
<sequence>MFEHIQVTEDENDENPVSQCMNGLWLVEGNPHPPMLAGEIWSRLSTTQKITKGKWRGKVFLQQRK</sequence>
<dbReference type="Ensembl" id="ENSPEMT00000041764.1">
    <property type="protein sequence ID" value="ENSPEMP00000036325.1"/>
    <property type="gene ID" value="ENSPEMG00000025165.1"/>
</dbReference>
<keyword evidence="2" id="KW-1185">Reference proteome</keyword>
<dbReference type="Proteomes" id="UP000694547">
    <property type="component" value="Chromosome 14"/>
</dbReference>
<proteinExistence type="predicted"/>